<dbReference type="PANTHER" id="PTHR43798">
    <property type="entry name" value="MONOACYLGLYCEROL LIPASE"/>
    <property type="match status" value="1"/>
</dbReference>
<feature type="domain" description="AB hydrolase-1" evidence="1">
    <location>
        <begin position="54"/>
        <end position="217"/>
    </location>
</feature>
<dbReference type="Pfam" id="PF00561">
    <property type="entry name" value="Abhydrolase_1"/>
    <property type="match status" value="1"/>
</dbReference>
<accession>A0A9X3Z735</accession>
<evidence type="ECO:0000259" key="1">
    <source>
        <dbReference type="Pfam" id="PF00561"/>
    </source>
</evidence>
<keyword evidence="2" id="KW-0378">Hydrolase</keyword>
<protein>
    <submittedName>
        <fullName evidence="2">Alpha/beta hydrolase</fullName>
    </submittedName>
</protein>
<dbReference type="SUPFAM" id="SSF53474">
    <property type="entry name" value="alpha/beta-Hydrolases"/>
    <property type="match status" value="1"/>
</dbReference>
<keyword evidence="3" id="KW-1185">Reference proteome</keyword>
<evidence type="ECO:0000313" key="3">
    <source>
        <dbReference type="Proteomes" id="UP001141619"/>
    </source>
</evidence>
<dbReference type="AlphaFoldDB" id="A0A9X3Z735"/>
<dbReference type="GO" id="GO:0016787">
    <property type="term" value="F:hydrolase activity"/>
    <property type="evidence" value="ECO:0007669"/>
    <property type="project" value="UniProtKB-KW"/>
</dbReference>
<dbReference type="InterPro" id="IPR029058">
    <property type="entry name" value="AB_hydrolase_fold"/>
</dbReference>
<dbReference type="RefSeq" id="WP_274943266.1">
    <property type="nucleotide sequence ID" value="NZ_JANWOI010000002.1"/>
</dbReference>
<evidence type="ECO:0000313" key="2">
    <source>
        <dbReference type="EMBL" id="MDA5193564.1"/>
    </source>
</evidence>
<dbReference type="Gene3D" id="3.40.50.1820">
    <property type="entry name" value="alpha/beta hydrolase"/>
    <property type="match status" value="1"/>
</dbReference>
<dbReference type="EMBL" id="JANWOI010000002">
    <property type="protein sequence ID" value="MDA5193564.1"/>
    <property type="molecule type" value="Genomic_DNA"/>
</dbReference>
<dbReference type="PRINTS" id="PR00111">
    <property type="entry name" value="ABHYDROLASE"/>
</dbReference>
<reference evidence="2" key="2">
    <citation type="journal article" date="2023" name="Syst. Appl. Microbiol.">
        <title>Govania unica gen. nov., sp. nov., a rare biosphere bacterium that represents a novel family in the class Alphaproteobacteria.</title>
        <authorList>
            <person name="Vandamme P."/>
            <person name="Peeters C."/>
            <person name="Hettiarachchi A."/>
            <person name="Cnockaert M."/>
            <person name="Carlier A."/>
        </authorList>
    </citation>
    <scope>NUCLEOTIDE SEQUENCE</scope>
    <source>
        <strain evidence="2">LMG 31809</strain>
    </source>
</reference>
<dbReference type="Proteomes" id="UP001141619">
    <property type="component" value="Unassembled WGS sequence"/>
</dbReference>
<comment type="caution">
    <text evidence="2">The sequence shown here is derived from an EMBL/GenBank/DDBJ whole genome shotgun (WGS) entry which is preliminary data.</text>
</comment>
<reference evidence="2" key="1">
    <citation type="submission" date="2022-08" db="EMBL/GenBank/DDBJ databases">
        <authorList>
            <person name="Vandamme P."/>
            <person name="Hettiarachchi A."/>
            <person name="Peeters C."/>
            <person name="Cnockaert M."/>
            <person name="Carlier A."/>
        </authorList>
    </citation>
    <scope>NUCLEOTIDE SEQUENCE</scope>
    <source>
        <strain evidence="2">LMG 31809</strain>
    </source>
</reference>
<dbReference type="InterPro" id="IPR050266">
    <property type="entry name" value="AB_hydrolase_sf"/>
</dbReference>
<proteinExistence type="predicted"/>
<dbReference type="InterPro" id="IPR000073">
    <property type="entry name" value="AB_hydrolase_1"/>
</dbReference>
<gene>
    <name evidence="2" type="ORF">NYP16_06305</name>
</gene>
<sequence length="233" mass="25383">MHQNLVLVPGLLCTEALWAAQVAGLADVADITVGDHTRHDSIGEIARAILAESPAQFALAGLSMGGYVALEIMRQAPERVTRLALLDTSARPDSPQQSKSRRDFIALARRGKFRGVTPQLIPNLVHADRVGDPVLTATILDMARQSGVETFIRQETAIIDRIDSRPFLGAIACPTLILCGREDKATPLELSEEMAALIPGARLEVIERCGHLAPLEQPDVTNDILRRWLISYV</sequence>
<name>A0A9X3Z735_9PROT</name>
<organism evidence="2 3">
    <name type="scientific">Govanella unica</name>
    <dbReference type="NCBI Taxonomy" id="2975056"/>
    <lineage>
        <taxon>Bacteria</taxon>
        <taxon>Pseudomonadati</taxon>
        <taxon>Pseudomonadota</taxon>
        <taxon>Alphaproteobacteria</taxon>
        <taxon>Emcibacterales</taxon>
        <taxon>Govanellaceae</taxon>
        <taxon>Govanella</taxon>
    </lineage>
</organism>